<name>A0ABU6JDC0_9BURK</name>
<dbReference type="EMBL" id="JAWIIV010000020">
    <property type="protein sequence ID" value="MEC4721639.1"/>
    <property type="molecule type" value="Genomic_DNA"/>
</dbReference>
<dbReference type="InterPro" id="IPR016131">
    <property type="entry name" value="Haemerythrin_Fe_BS"/>
</dbReference>
<protein>
    <submittedName>
        <fullName evidence="6">Hemerythrin family protein</fullName>
    </submittedName>
</protein>
<dbReference type="CDD" id="cd12107">
    <property type="entry name" value="Hemerythrin"/>
    <property type="match status" value="1"/>
</dbReference>
<gene>
    <name evidence="6" type="ORF">RY831_20945</name>
</gene>
<dbReference type="InterPro" id="IPR050669">
    <property type="entry name" value="Hemerythrin"/>
</dbReference>
<evidence type="ECO:0000256" key="3">
    <source>
        <dbReference type="ARBA" id="ARBA00022723"/>
    </source>
</evidence>
<dbReference type="InterPro" id="IPR012312">
    <property type="entry name" value="Hemerythrin-like"/>
</dbReference>
<proteinExistence type="inferred from homology"/>
<evidence type="ECO:0000256" key="4">
    <source>
        <dbReference type="ARBA" id="ARBA00023004"/>
    </source>
</evidence>
<dbReference type="InterPro" id="IPR035938">
    <property type="entry name" value="Hemerythrin-like_sf"/>
</dbReference>
<comment type="similarity">
    <text evidence="1">Belongs to the hemerythrin family.</text>
</comment>
<dbReference type="Proteomes" id="UP001352263">
    <property type="component" value="Unassembled WGS sequence"/>
</dbReference>
<dbReference type="Gene3D" id="1.20.120.50">
    <property type="entry name" value="Hemerythrin-like"/>
    <property type="match status" value="1"/>
</dbReference>
<dbReference type="PANTHER" id="PTHR37164">
    <property type="entry name" value="BACTERIOHEMERYTHRIN"/>
    <property type="match status" value="1"/>
</dbReference>
<keyword evidence="2" id="KW-0561">Oxygen transport</keyword>
<organism evidence="6 7">
    <name type="scientific">Noviherbaspirillum album</name>
    <dbReference type="NCBI Taxonomy" id="3080276"/>
    <lineage>
        <taxon>Bacteria</taxon>
        <taxon>Pseudomonadati</taxon>
        <taxon>Pseudomonadota</taxon>
        <taxon>Betaproteobacteria</taxon>
        <taxon>Burkholderiales</taxon>
        <taxon>Oxalobacteraceae</taxon>
        <taxon>Noviherbaspirillum</taxon>
    </lineage>
</organism>
<keyword evidence="7" id="KW-1185">Reference proteome</keyword>
<reference evidence="6 7" key="1">
    <citation type="submission" date="2023-10" db="EMBL/GenBank/DDBJ databases">
        <title>Noviherbaspirillum sp. CPCC 100848 genome assembly.</title>
        <authorList>
            <person name="Li X.Y."/>
            <person name="Fang X.M."/>
        </authorList>
    </citation>
    <scope>NUCLEOTIDE SEQUENCE [LARGE SCALE GENOMIC DNA]</scope>
    <source>
        <strain evidence="6 7">CPCC 100848</strain>
    </source>
</reference>
<dbReference type="PANTHER" id="PTHR37164:SF1">
    <property type="entry name" value="BACTERIOHEMERYTHRIN"/>
    <property type="match status" value="1"/>
</dbReference>
<evidence type="ECO:0000313" key="6">
    <source>
        <dbReference type="EMBL" id="MEC4721639.1"/>
    </source>
</evidence>
<evidence type="ECO:0000259" key="5">
    <source>
        <dbReference type="Pfam" id="PF01814"/>
    </source>
</evidence>
<keyword evidence="2" id="KW-0813">Transport</keyword>
<keyword evidence="3" id="KW-0479">Metal-binding</keyword>
<sequence>MCINPSSSISSTASEPFATGIAFMDESHQLLHAKLDRLSLASDAEFTAGFESLICQVHDHFKEEEQAMNEIGFPGISCHRDQHAQALNALEHARLRIKDGAVTEGREIAVLFSRWLGFHIATMDRMLASAMQHAEALEPTCVAS</sequence>
<evidence type="ECO:0000256" key="1">
    <source>
        <dbReference type="ARBA" id="ARBA00010587"/>
    </source>
</evidence>
<dbReference type="NCBIfam" id="TIGR02481">
    <property type="entry name" value="hemeryth_dom"/>
    <property type="match status" value="1"/>
</dbReference>
<evidence type="ECO:0000256" key="2">
    <source>
        <dbReference type="ARBA" id="ARBA00022621"/>
    </source>
</evidence>
<dbReference type="Pfam" id="PF01814">
    <property type="entry name" value="Hemerythrin"/>
    <property type="match status" value="1"/>
</dbReference>
<comment type="caution">
    <text evidence="6">The sequence shown here is derived from an EMBL/GenBank/DDBJ whole genome shotgun (WGS) entry which is preliminary data.</text>
</comment>
<dbReference type="InterPro" id="IPR012827">
    <property type="entry name" value="Hemerythrin_metal-bd"/>
</dbReference>
<evidence type="ECO:0000313" key="7">
    <source>
        <dbReference type="Proteomes" id="UP001352263"/>
    </source>
</evidence>
<accession>A0ABU6JDC0</accession>
<dbReference type="SUPFAM" id="SSF47188">
    <property type="entry name" value="Hemerythrin-like"/>
    <property type="match status" value="1"/>
</dbReference>
<dbReference type="PROSITE" id="PS00550">
    <property type="entry name" value="HEMERYTHRINS"/>
    <property type="match status" value="1"/>
</dbReference>
<feature type="domain" description="Hemerythrin-like" evidence="5">
    <location>
        <begin position="19"/>
        <end position="128"/>
    </location>
</feature>
<dbReference type="RefSeq" id="WP_326508324.1">
    <property type="nucleotide sequence ID" value="NZ_JAWIIV010000020.1"/>
</dbReference>
<keyword evidence="4" id="KW-0408">Iron</keyword>